<keyword evidence="3" id="KW-1185">Reference proteome</keyword>
<protein>
    <recommendedName>
        <fullName evidence="4">Secreted protein</fullName>
    </recommendedName>
</protein>
<evidence type="ECO:0000256" key="1">
    <source>
        <dbReference type="SAM" id="SignalP"/>
    </source>
</evidence>
<name>A0A4C1YUD6_EUMVA</name>
<feature type="chain" id="PRO_5020039780" description="Secreted protein" evidence="1">
    <location>
        <begin position="21"/>
        <end position="96"/>
    </location>
</feature>
<dbReference type="EMBL" id="BGZK01001436">
    <property type="protein sequence ID" value="GBP79886.1"/>
    <property type="molecule type" value="Genomic_DNA"/>
</dbReference>
<comment type="caution">
    <text evidence="2">The sequence shown here is derived from an EMBL/GenBank/DDBJ whole genome shotgun (WGS) entry which is preliminary data.</text>
</comment>
<feature type="signal peptide" evidence="1">
    <location>
        <begin position="1"/>
        <end position="20"/>
    </location>
</feature>
<organism evidence="2 3">
    <name type="scientific">Eumeta variegata</name>
    <name type="common">Bagworm moth</name>
    <name type="synonym">Eumeta japonica</name>
    <dbReference type="NCBI Taxonomy" id="151549"/>
    <lineage>
        <taxon>Eukaryota</taxon>
        <taxon>Metazoa</taxon>
        <taxon>Ecdysozoa</taxon>
        <taxon>Arthropoda</taxon>
        <taxon>Hexapoda</taxon>
        <taxon>Insecta</taxon>
        <taxon>Pterygota</taxon>
        <taxon>Neoptera</taxon>
        <taxon>Endopterygota</taxon>
        <taxon>Lepidoptera</taxon>
        <taxon>Glossata</taxon>
        <taxon>Ditrysia</taxon>
        <taxon>Tineoidea</taxon>
        <taxon>Psychidae</taxon>
        <taxon>Oiketicinae</taxon>
        <taxon>Eumeta</taxon>
    </lineage>
</organism>
<proteinExistence type="predicted"/>
<sequence>MLRNITAALSLLLYYDSVAGARAGPPTAAVLDLHLTFSPHVIVLFTRFKAQSSSNRRECSSLNQKVMGLNSDIYICVLDASVPDVGEAAGVRPLAG</sequence>
<dbReference type="Proteomes" id="UP000299102">
    <property type="component" value="Unassembled WGS sequence"/>
</dbReference>
<accession>A0A4C1YUD6</accession>
<gene>
    <name evidence="2" type="ORF">EVAR_103468_1</name>
</gene>
<dbReference type="AlphaFoldDB" id="A0A4C1YUD6"/>
<evidence type="ECO:0000313" key="2">
    <source>
        <dbReference type="EMBL" id="GBP79886.1"/>
    </source>
</evidence>
<evidence type="ECO:0008006" key="4">
    <source>
        <dbReference type="Google" id="ProtNLM"/>
    </source>
</evidence>
<reference evidence="2 3" key="1">
    <citation type="journal article" date="2019" name="Commun. Biol.">
        <title>The bagworm genome reveals a unique fibroin gene that provides high tensile strength.</title>
        <authorList>
            <person name="Kono N."/>
            <person name="Nakamura H."/>
            <person name="Ohtoshi R."/>
            <person name="Tomita M."/>
            <person name="Numata K."/>
            <person name="Arakawa K."/>
        </authorList>
    </citation>
    <scope>NUCLEOTIDE SEQUENCE [LARGE SCALE GENOMIC DNA]</scope>
</reference>
<evidence type="ECO:0000313" key="3">
    <source>
        <dbReference type="Proteomes" id="UP000299102"/>
    </source>
</evidence>
<keyword evidence="1" id="KW-0732">Signal</keyword>